<feature type="chain" id="PRO_5038365882" description="Neprosin PEP catalytic domain-containing protein" evidence="1">
    <location>
        <begin position="26"/>
        <end position="327"/>
    </location>
</feature>
<evidence type="ECO:0000313" key="3">
    <source>
        <dbReference type="EMBL" id="KAJ0988398.1"/>
    </source>
</evidence>
<protein>
    <recommendedName>
        <fullName evidence="2">Neprosin PEP catalytic domain-containing protein</fullName>
    </recommendedName>
</protein>
<organism evidence="3 4">
    <name type="scientific">Dioscorea zingiberensis</name>
    <dbReference type="NCBI Taxonomy" id="325984"/>
    <lineage>
        <taxon>Eukaryota</taxon>
        <taxon>Viridiplantae</taxon>
        <taxon>Streptophyta</taxon>
        <taxon>Embryophyta</taxon>
        <taxon>Tracheophyta</taxon>
        <taxon>Spermatophyta</taxon>
        <taxon>Magnoliopsida</taxon>
        <taxon>Liliopsida</taxon>
        <taxon>Dioscoreales</taxon>
        <taxon>Dioscoreaceae</taxon>
        <taxon>Dioscorea</taxon>
    </lineage>
</organism>
<dbReference type="PANTHER" id="PTHR31589">
    <property type="entry name" value="PROTEIN, PUTATIVE (DUF239)-RELATED-RELATED"/>
    <property type="match status" value="1"/>
</dbReference>
<dbReference type="OrthoDB" id="777472at2759"/>
<dbReference type="EMBL" id="JAGGNH010000001">
    <property type="protein sequence ID" value="KAJ0988398.1"/>
    <property type="molecule type" value="Genomic_DNA"/>
</dbReference>
<evidence type="ECO:0000259" key="2">
    <source>
        <dbReference type="PROSITE" id="PS52045"/>
    </source>
</evidence>
<gene>
    <name evidence="3" type="ORF">J5N97_006754</name>
</gene>
<dbReference type="InterPro" id="IPR004314">
    <property type="entry name" value="Neprosin"/>
</dbReference>
<keyword evidence="1" id="KW-0732">Signal</keyword>
<dbReference type="Pfam" id="PF14365">
    <property type="entry name" value="Neprosin_AP"/>
    <property type="match status" value="1"/>
</dbReference>
<reference evidence="3" key="1">
    <citation type="submission" date="2021-03" db="EMBL/GenBank/DDBJ databases">
        <authorList>
            <person name="Li Z."/>
            <person name="Yang C."/>
        </authorList>
    </citation>
    <scope>NUCLEOTIDE SEQUENCE</scope>
    <source>
        <strain evidence="3">Dzin_1.0</strain>
        <tissue evidence="3">Leaf</tissue>
    </source>
</reference>
<evidence type="ECO:0000313" key="4">
    <source>
        <dbReference type="Proteomes" id="UP001085076"/>
    </source>
</evidence>
<dbReference type="Proteomes" id="UP001085076">
    <property type="component" value="Miscellaneous, Linkage group lg01"/>
</dbReference>
<dbReference type="InterPro" id="IPR025521">
    <property type="entry name" value="Neprosin_propep"/>
</dbReference>
<reference evidence="3" key="2">
    <citation type="journal article" date="2022" name="Hortic Res">
        <title>The genome of Dioscorea zingiberensis sheds light on the biosynthesis, origin and evolution of the medicinally important diosgenin saponins.</title>
        <authorList>
            <person name="Li Y."/>
            <person name="Tan C."/>
            <person name="Li Z."/>
            <person name="Guo J."/>
            <person name="Li S."/>
            <person name="Chen X."/>
            <person name="Wang C."/>
            <person name="Dai X."/>
            <person name="Yang H."/>
            <person name="Song W."/>
            <person name="Hou L."/>
            <person name="Xu J."/>
            <person name="Tong Z."/>
            <person name="Xu A."/>
            <person name="Yuan X."/>
            <person name="Wang W."/>
            <person name="Yang Q."/>
            <person name="Chen L."/>
            <person name="Sun Z."/>
            <person name="Wang K."/>
            <person name="Pan B."/>
            <person name="Chen J."/>
            <person name="Bao Y."/>
            <person name="Liu F."/>
            <person name="Qi X."/>
            <person name="Gang D.R."/>
            <person name="Wen J."/>
            <person name="Li J."/>
        </authorList>
    </citation>
    <scope>NUCLEOTIDE SEQUENCE</scope>
    <source>
        <strain evidence="3">Dzin_1.0</strain>
    </source>
</reference>
<accession>A0A9D5HTU4</accession>
<feature type="signal peptide" evidence="1">
    <location>
        <begin position="1"/>
        <end position="25"/>
    </location>
</feature>
<dbReference type="PROSITE" id="PS52045">
    <property type="entry name" value="NEPROSIN_PEP_CD"/>
    <property type="match status" value="1"/>
</dbReference>
<dbReference type="Pfam" id="PF03080">
    <property type="entry name" value="Neprosin"/>
    <property type="match status" value="1"/>
</dbReference>
<dbReference type="AlphaFoldDB" id="A0A9D5HTU4"/>
<comment type="caution">
    <text evidence="3">The sequence shown here is derived from an EMBL/GenBank/DDBJ whole genome shotgun (WGS) entry which is preliminary data.</text>
</comment>
<name>A0A9D5HTU4_9LILI</name>
<evidence type="ECO:0000256" key="1">
    <source>
        <dbReference type="SAM" id="SignalP"/>
    </source>
</evidence>
<dbReference type="PANTHER" id="PTHR31589:SF237">
    <property type="entry name" value="OS08G0411100 PROTEIN"/>
    <property type="match status" value="1"/>
</dbReference>
<keyword evidence="4" id="KW-1185">Reference proteome</keyword>
<dbReference type="InterPro" id="IPR053168">
    <property type="entry name" value="Glutamic_endopeptidase"/>
</dbReference>
<proteinExistence type="predicted"/>
<feature type="domain" description="Neprosin PEP catalytic" evidence="2">
    <location>
        <begin position="74"/>
        <end position="327"/>
    </location>
</feature>
<sequence>MEHHKWYDFQFILILLLLNNALVGSTSMRPKEKEKRSNWQLNPLSKTSIKTIKDKDGEIFYCIDMYKQPAFDNPFLTNHNIQITPMLPNGILKNISNSKILSNIGLSIKCPKGTVLIRQPHHGYSQMLETYVQNSYRTYEIKQEDYVSPEEYGDKASRLYTFWTSDGFQKTGCFNLDCPGFIQLSRTFTPGMKLSIGKGVLKLTVYRDVKTLNWFLLLGEQEIIGYWPKEIFNNLVDGSDIEVAGYVNSPLNENSPPMGNGIFPNPDPSKACELKHIKLLNENGDFIVPGSDSTYSLFNDLPDYYGVVTEKKINEFSLSVGGPGGYK</sequence>